<organism evidence="5 6">
    <name type="scientific">Dinothrombium tinctorium</name>
    <dbReference type="NCBI Taxonomy" id="1965070"/>
    <lineage>
        <taxon>Eukaryota</taxon>
        <taxon>Metazoa</taxon>
        <taxon>Ecdysozoa</taxon>
        <taxon>Arthropoda</taxon>
        <taxon>Chelicerata</taxon>
        <taxon>Arachnida</taxon>
        <taxon>Acari</taxon>
        <taxon>Acariformes</taxon>
        <taxon>Trombidiformes</taxon>
        <taxon>Prostigmata</taxon>
        <taxon>Anystina</taxon>
        <taxon>Parasitengona</taxon>
        <taxon>Trombidioidea</taxon>
        <taxon>Trombidiidae</taxon>
        <taxon>Dinothrombium</taxon>
    </lineage>
</organism>
<keyword evidence="4" id="KW-1015">Disulfide bond</keyword>
<accession>A0A3S3NIZ8</accession>
<evidence type="ECO:0000256" key="3">
    <source>
        <dbReference type="ARBA" id="ARBA00021904"/>
    </source>
</evidence>
<dbReference type="PANTHER" id="PTHR28627:SF1">
    <property type="entry name" value="CYTOCHROME C OXIDASE ASSEMBLY FACTOR 5"/>
    <property type="match status" value="1"/>
</dbReference>
<dbReference type="EMBL" id="NCKU01006354">
    <property type="protein sequence ID" value="RWS03579.1"/>
    <property type="molecule type" value="Genomic_DNA"/>
</dbReference>
<gene>
    <name evidence="5" type="ORF">B4U79_15392</name>
</gene>
<comment type="similarity">
    <text evidence="2">Belongs to the PET191 family.</text>
</comment>
<reference evidence="5 6" key="1">
    <citation type="journal article" date="2018" name="Gigascience">
        <title>Genomes of trombidid mites reveal novel predicted allergens and laterally-transferred genes associated with secondary metabolism.</title>
        <authorList>
            <person name="Dong X."/>
            <person name="Chaisiri K."/>
            <person name="Xia D."/>
            <person name="Armstrong S.D."/>
            <person name="Fang Y."/>
            <person name="Donnelly M.J."/>
            <person name="Kadowaki T."/>
            <person name="McGarry J.W."/>
            <person name="Darby A.C."/>
            <person name="Makepeace B.L."/>
        </authorList>
    </citation>
    <scope>NUCLEOTIDE SEQUENCE [LARGE SCALE GENOMIC DNA]</scope>
    <source>
        <strain evidence="5">UoL-WK</strain>
    </source>
</reference>
<keyword evidence="6" id="KW-1185">Reference proteome</keyword>
<evidence type="ECO:0000313" key="6">
    <source>
        <dbReference type="Proteomes" id="UP000285301"/>
    </source>
</evidence>
<evidence type="ECO:0000256" key="1">
    <source>
        <dbReference type="ARBA" id="ARBA00003186"/>
    </source>
</evidence>
<dbReference type="AlphaFoldDB" id="A0A3S3NIZ8"/>
<evidence type="ECO:0000313" key="5">
    <source>
        <dbReference type="EMBL" id="RWS03579.1"/>
    </source>
</evidence>
<proteinExistence type="inferred from homology"/>
<comment type="caution">
    <text evidence="5">The sequence shown here is derived from an EMBL/GenBank/DDBJ whole genome shotgun (WGS) entry which is preliminary data.</text>
</comment>
<evidence type="ECO:0000256" key="2">
    <source>
        <dbReference type="ARBA" id="ARBA00007785"/>
    </source>
</evidence>
<dbReference type="GO" id="GO:0005739">
    <property type="term" value="C:mitochondrion"/>
    <property type="evidence" value="ECO:0007669"/>
    <property type="project" value="TreeGrafter"/>
</dbReference>
<dbReference type="InterPro" id="IPR018793">
    <property type="entry name" value="Cyt_c_oxidase_assmbl_Pet191"/>
</dbReference>
<dbReference type="PANTHER" id="PTHR28627">
    <property type="entry name" value="CYTOCHROME C OXIDASE ASSEMBLY FACTOR 5"/>
    <property type="match status" value="1"/>
</dbReference>
<evidence type="ECO:0000256" key="4">
    <source>
        <dbReference type="ARBA" id="ARBA00023157"/>
    </source>
</evidence>
<dbReference type="Pfam" id="PF10203">
    <property type="entry name" value="Pet191_N"/>
    <property type="match status" value="1"/>
</dbReference>
<dbReference type="STRING" id="1965070.A0A3S3NIZ8"/>
<sequence length="81" mass="9442">MSSEADDASKKRRKPSCENVRTEFKQCVLESDCVRVNKKHPNDCVLQHDVPESCQNLRTLMFECKRSLLDNRARFRGRKGD</sequence>
<name>A0A3S3NIZ8_9ACAR</name>
<dbReference type="GO" id="GO:0033617">
    <property type="term" value="P:mitochondrial respiratory chain complex IV assembly"/>
    <property type="evidence" value="ECO:0007669"/>
    <property type="project" value="TreeGrafter"/>
</dbReference>
<comment type="function">
    <text evidence="1">Involved in an early step of the mitochondrial complex IV assembly process.</text>
</comment>
<protein>
    <recommendedName>
        <fullName evidence="3">Cytochrome c oxidase assembly factor 5</fullName>
    </recommendedName>
</protein>
<dbReference type="Proteomes" id="UP000285301">
    <property type="component" value="Unassembled WGS sequence"/>
</dbReference>
<dbReference type="OrthoDB" id="282149at2759"/>